<organism evidence="3">
    <name type="scientific">marine sediment metagenome</name>
    <dbReference type="NCBI Taxonomy" id="412755"/>
    <lineage>
        <taxon>unclassified sequences</taxon>
        <taxon>metagenomes</taxon>
        <taxon>ecological metagenomes</taxon>
    </lineage>
</organism>
<keyword evidence="1" id="KW-1133">Transmembrane helix</keyword>
<proteinExistence type="predicted"/>
<sequence length="51" mass="5893">MNYYNLISFLGIFAIAGFAWLCSGSRKNVNWRVVFWGVSLQLVFALFIFVI</sequence>
<feature type="transmembrane region" description="Helical" evidence="1">
    <location>
        <begin position="6"/>
        <end position="22"/>
    </location>
</feature>
<keyword evidence="1" id="KW-0812">Transmembrane</keyword>
<accession>X1EB70</accession>
<evidence type="ECO:0000256" key="1">
    <source>
        <dbReference type="SAM" id="Phobius"/>
    </source>
</evidence>
<name>X1EB70_9ZZZZ</name>
<feature type="domain" description="Concentrative nucleoside transporter N-terminal" evidence="2">
    <location>
        <begin position="10"/>
        <end position="49"/>
    </location>
</feature>
<dbReference type="InterPro" id="IPR002668">
    <property type="entry name" value="CNT_N_dom"/>
</dbReference>
<evidence type="ECO:0000259" key="2">
    <source>
        <dbReference type="Pfam" id="PF01773"/>
    </source>
</evidence>
<comment type="caution">
    <text evidence="3">The sequence shown here is derived from an EMBL/GenBank/DDBJ whole genome shotgun (WGS) entry which is preliminary data.</text>
</comment>
<protein>
    <recommendedName>
        <fullName evidence="2">Concentrative nucleoside transporter N-terminal domain-containing protein</fullName>
    </recommendedName>
</protein>
<dbReference type="Pfam" id="PF01773">
    <property type="entry name" value="Nucleos_tra2_N"/>
    <property type="match status" value="1"/>
</dbReference>
<gene>
    <name evidence="3" type="ORF">S01H4_64869</name>
</gene>
<dbReference type="AlphaFoldDB" id="X1EB70"/>
<feature type="non-terminal residue" evidence="3">
    <location>
        <position position="51"/>
    </location>
</feature>
<dbReference type="EMBL" id="BART01039482">
    <property type="protein sequence ID" value="GAH14394.1"/>
    <property type="molecule type" value="Genomic_DNA"/>
</dbReference>
<evidence type="ECO:0000313" key="3">
    <source>
        <dbReference type="EMBL" id="GAH14394.1"/>
    </source>
</evidence>
<keyword evidence="1" id="KW-0472">Membrane</keyword>
<reference evidence="3" key="1">
    <citation type="journal article" date="2014" name="Front. Microbiol.">
        <title>High frequency of phylogenetically diverse reductive dehalogenase-homologous genes in deep subseafloor sedimentary metagenomes.</title>
        <authorList>
            <person name="Kawai M."/>
            <person name="Futagami T."/>
            <person name="Toyoda A."/>
            <person name="Takaki Y."/>
            <person name="Nishi S."/>
            <person name="Hori S."/>
            <person name="Arai W."/>
            <person name="Tsubouchi T."/>
            <person name="Morono Y."/>
            <person name="Uchiyama I."/>
            <person name="Ito T."/>
            <person name="Fujiyama A."/>
            <person name="Inagaki F."/>
            <person name="Takami H."/>
        </authorList>
    </citation>
    <scope>NUCLEOTIDE SEQUENCE</scope>
    <source>
        <strain evidence="3">Expedition CK06-06</strain>
    </source>
</reference>
<feature type="transmembrane region" description="Helical" evidence="1">
    <location>
        <begin position="29"/>
        <end position="50"/>
    </location>
</feature>